<dbReference type="PROSITE" id="PS50977">
    <property type="entry name" value="HTH_TETR_2"/>
    <property type="match status" value="1"/>
</dbReference>
<feature type="DNA-binding region" description="H-T-H motif" evidence="4">
    <location>
        <begin position="38"/>
        <end position="57"/>
    </location>
</feature>
<dbReference type="InterPro" id="IPR036271">
    <property type="entry name" value="Tet_transcr_reg_TetR-rel_C_sf"/>
</dbReference>
<evidence type="ECO:0000256" key="1">
    <source>
        <dbReference type="ARBA" id="ARBA00023015"/>
    </source>
</evidence>
<dbReference type="SUPFAM" id="SSF48498">
    <property type="entry name" value="Tetracyclin repressor-like, C-terminal domain"/>
    <property type="match status" value="1"/>
</dbReference>
<dbReference type="InterPro" id="IPR011075">
    <property type="entry name" value="TetR_C"/>
</dbReference>
<sequence length="202" mass="21766">MKPSETPSPIGRPRAFDADVALDRALRVFWEKGYEGASMADLTEAMGINRPSLYAAFGNKEALFRKALIRYCEGPASYVALALEASTAREAAEKLLAGAVNLLSDPENPCGCLSIQSALACGDEATSVKQELVTVRCETLRSIEERFARAKEEGEFLASVDTKRLARYVSTVIQGLAVQAASRATGCELRGVAEQAMEAWPT</sequence>
<protein>
    <submittedName>
        <fullName evidence="6">TetR/AcrR family transcriptional regulator</fullName>
    </submittedName>
</protein>
<evidence type="ECO:0000256" key="3">
    <source>
        <dbReference type="ARBA" id="ARBA00023163"/>
    </source>
</evidence>
<evidence type="ECO:0000259" key="5">
    <source>
        <dbReference type="PROSITE" id="PS50977"/>
    </source>
</evidence>
<keyword evidence="1" id="KW-0805">Transcription regulation</keyword>
<dbReference type="InterPro" id="IPR009057">
    <property type="entry name" value="Homeodomain-like_sf"/>
</dbReference>
<dbReference type="EMBL" id="JAPDDS010000015">
    <property type="protein sequence ID" value="MCW1887233.1"/>
    <property type="molecule type" value="Genomic_DNA"/>
</dbReference>
<dbReference type="RefSeq" id="WP_264503187.1">
    <property type="nucleotide sequence ID" value="NZ_JAPDDS010000015.1"/>
</dbReference>
<dbReference type="PANTHER" id="PTHR47506">
    <property type="entry name" value="TRANSCRIPTIONAL REGULATORY PROTEIN"/>
    <property type="match status" value="1"/>
</dbReference>
<dbReference type="PROSITE" id="PS01081">
    <property type="entry name" value="HTH_TETR_1"/>
    <property type="match status" value="1"/>
</dbReference>
<accession>A0ABT3FUG8</accession>
<dbReference type="Pfam" id="PF00440">
    <property type="entry name" value="TetR_N"/>
    <property type="match status" value="1"/>
</dbReference>
<dbReference type="InterPro" id="IPR023772">
    <property type="entry name" value="DNA-bd_HTH_TetR-type_CS"/>
</dbReference>
<keyword evidence="7" id="KW-1185">Reference proteome</keyword>
<keyword evidence="2 4" id="KW-0238">DNA-binding</keyword>
<feature type="domain" description="HTH tetR-type" evidence="5">
    <location>
        <begin position="15"/>
        <end position="75"/>
    </location>
</feature>
<dbReference type="SUPFAM" id="SSF46689">
    <property type="entry name" value="Homeodomain-like"/>
    <property type="match status" value="1"/>
</dbReference>
<evidence type="ECO:0000313" key="7">
    <source>
        <dbReference type="Proteomes" id="UP001207930"/>
    </source>
</evidence>
<gene>
    <name evidence="6" type="ORF">OKA04_21020</name>
</gene>
<evidence type="ECO:0000256" key="4">
    <source>
        <dbReference type="PROSITE-ProRule" id="PRU00335"/>
    </source>
</evidence>
<proteinExistence type="predicted"/>
<organism evidence="6 7">
    <name type="scientific">Luteolibacter flavescens</name>
    <dbReference type="NCBI Taxonomy" id="1859460"/>
    <lineage>
        <taxon>Bacteria</taxon>
        <taxon>Pseudomonadati</taxon>
        <taxon>Verrucomicrobiota</taxon>
        <taxon>Verrucomicrobiia</taxon>
        <taxon>Verrucomicrobiales</taxon>
        <taxon>Verrucomicrobiaceae</taxon>
        <taxon>Luteolibacter</taxon>
    </lineage>
</organism>
<comment type="caution">
    <text evidence="6">The sequence shown here is derived from an EMBL/GenBank/DDBJ whole genome shotgun (WGS) entry which is preliminary data.</text>
</comment>
<dbReference type="Pfam" id="PF16925">
    <property type="entry name" value="TetR_C_13"/>
    <property type="match status" value="1"/>
</dbReference>
<dbReference type="Proteomes" id="UP001207930">
    <property type="component" value="Unassembled WGS sequence"/>
</dbReference>
<dbReference type="PANTHER" id="PTHR47506:SF1">
    <property type="entry name" value="HTH-TYPE TRANSCRIPTIONAL REGULATOR YJDC"/>
    <property type="match status" value="1"/>
</dbReference>
<evidence type="ECO:0000256" key="2">
    <source>
        <dbReference type="ARBA" id="ARBA00023125"/>
    </source>
</evidence>
<dbReference type="Gene3D" id="1.10.10.60">
    <property type="entry name" value="Homeodomain-like"/>
    <property type="match status" value="1"/>
</dbReference>
<dbReference type="InterPro" id="IPR001647">
    <property type="entry name" value="HTH_TetR"/>
</dbReference>
<evidence type="ECO:0000313" key="6">
    <source>
        <dbReference type="EMBL" id="MCW1887233.1"/>
    </source>
</evidence>
<dbReference type="PRINTS" id="PR00455">
    <property type="entry name" value="HTHTETR"/>
</dbReference>
<name>A0ABT3FUG8_9BACT</name>
<reference evidence="6 7" key="1">
    <citation type="submission" date="2022-10" db="EMBL/GenBank/DDBJ databases">
        <title>Luteolibacter flavescens strain MCCC 1K03193, whole genome shotgun sequencing project.</title>
        <authorList>
            <person name="Zhao G."/>
            <person name="Shen L."/>
        </authorList>
    </citation>
    <scope>NUCLEOTIDE SEQUENCE [LARGE SCALE GENOMIC DNA]</scope>
    <source>
        <strain evidence="6 7">MCCC 1K03193</strain>
    </source>
</reference>
<dbReference type="Gene3D" id="1.10.357.10">
    <property type="entry name" value="Tetracycline Repressor, domain 2"/>
    <property type="match status" value="1"/>
</dbReference>
<keyword evidence="3" id="KW-0804">Transcription</keyword>